<dbReference type="RefSeq" id="WP_166283897.1">
    <property type="nucleotide sequence ID" value="NZ_JTHE03000018.1"/>
</dbReference>
<comment type="caution">
    <text evidence="1">The sequence shown here is derived from an EMBL/GenBank/DDBJ whole genome shotgun (WGS) entry which is preliminary data.</text>
</comment>
<protein>
    <submittedName>
        <fullName evidence="1">Uncharacterized protein</fullName>
    </submittedName>
</protein>
<organism evidence="1 2">
    <name type="scientific">Lyngbya confervoides BDU141951</name>
    <dbReference type="NCBI Taxonomy" id="1574623"/>
    <lineage>
        <taxon>Bacteria</taxon>
        <taxon>Bacillati</taxon>
        <taxon>Cyanobacteriota</taxon>
        <taxon>Cyanophyceae</taxon>
        <taxon>Oscillatoriophycideae</taxon>
        <taxon>Oscillatoriales</taxon>
        <taxon>Microcoleaceae</taxon>
        <taxon>Lyngbya</taxon>
    </lineage>
</organism>
<evidence type="ECO:0000313" key="1">
    <source>
        <dbReference type="EMBL" id="MCM1981735.1"/>
    </source>
</evidence>
<dbReference type="EMBL" id="JTHE03000018">
    <property type="protein sequence ID" value="MCM1981735.1"/>
    <property type="molecule type" value="Genomic_DNA"/>
</dbReference>
<dbReference type="Proteomes" id="UP000031561">
    <property type="component" value="Unassembled WGS sequence"/>
</dbReference>
<sequence length="123" mass="13385">MDSQQAFDFLKKGLHVSLGATTSLIESVQDPVKREENLAQLNLGFNELTRIWEAKGETTEAEARQFIDSVVTSPSGSSAASSPAAPISQPLVDPVLIQDLQDLTVQISTMREELAKPQDMTVE</sequence>
<proteinExistence type="predicted"/>
<dbReference type="AlphaFoldDB" id="A0ABD4T005"/>
<reference evidence="1 2" key="1">
    <citation type="journal article" date="2015" name="Genome Announc.">
        <title>Draft Genome Sequence of Filamentous Marine Cyanobacterium Lyngbya confervoides Strain BDU141951.</title>
        <authorList>
            <person name="Chandrababunaidu M.M."/>
            <person name="Sen D."/>
            <person name="Tripathy S."/>
        </authorList>
    </citation>
    <scope>NUCLEOTIDE SEQUENCE [LARGE SCALE GENOMIC DNA]</scope>
    <source>
        <strain evidence="1 2">BDU141951</strain>
    </source>
</reference>
<gene>
    <name evidence="1" type="ORF">QQ91_0002665</name>
</gene>
<evidence type="ECO:0000313" key="2">
    <source>
        <dbReference type="Proteomes" id="UP000031561"/>
    </source>
</evidence>
<keyword evidence="2" id="KW-1185">Reference proteome</keyword>
<accession>A0ABD4T005</accession>
<name>A0ABD4T005_9CYAN</name>